<gene>
    <name evidence="3" type="ORF">IG609_007265</name>
</gene>
<dbReference type="Pfam" id="PF25165">
    <property type="entry name" value="DUF7828"/>
    <property type="match status" value="1"/>
</dbReference>
<evidence type="ECO:0000259" key="2">
    <source>
        <dbReference type="Pfam" id="PF25165"/>
    </source>
</evidence>
<dbReference type="AlphaFoldDB" id="A0A9Q2F0U7"/>
<proteinExistence type="predicted"/>
<evidence type="ECO:0000259" key="1">
    <source>
        <dbReference type="Pfam" id="PF11682"/>
    </source>
</evidence>
<dbReference type="InterPro" id="IPR057150">
    <property type="entry name" value="DUF7828"/>
</dbReference>
<protein>
    <submittedName>
        <fullName evidence="3">Uncharacterized protein</fullName>
    </submittedName>
</protein>
<feature type="domain" description="DUF3279" evidence="1">
    <location>
        <begin position="94"/>
        <end position="129"/>
    </location>
</feature>
<accession>A0A9Q2F0U7</accession>
<evidence type="ECO:0000313" key="3">
    <source>
        <dbReference type="EMBL" id="URG50299.1"/>
    </source>
</evidence>
<dbReference type="EMBL" id="CP065177">
    <property type="protein sequence ID" value="URG50299.1"/>
    <property type="molecule type" value="Genomic_DNA"/>
</dbReference>
<organism evidence="3 4">
    <name type="scientific">Pectobacterium quasiaquaticum</name>
    <dbReference type="NCBI Taxonomy" id="2774015"/>
    <lineage>
        <taxon>Bacteria</taxon>
        <taxon>Pseudomonadati</taxon>
        <taxon>Pseudomonadota</taxon>
        <taxon>Gammaproteobacteria</taxon>
        <taxon>Enterobacterales</taxon>
        <taxon>Pectobacteriaceae</taxon>
        <taxon>Pectobacterium</taxon>
    </lineage>
</organism>
<dbReference type="RefSeq" id="WP_129705764.1">
    <property type="nucleotide sequence ID" value="NZ_CP065177.1"/>
</dbReference>
<dbReference type="KEGG" id="pqu:IG609_007265"/>
<dbReference type="Proteomes" id="UP000806577">
    <property type="component" value="Chromosome"/>
</dbReference>
<sequence>MRFLKCYLANNAKNRFVNATEASRLPQGHWTCASCGCTLTLHNGSQYQEAWFEHDRFSIDSRKLKACAYRDPEEKEEERIKKLREKIRASYALPEPNTWYCVLCQNRYTGKKLCPACKDGIYSVAVEDNGYVPEGEGHRNS</sequence>
<keyword evidence="4" id="KW-1185">Reference proteome</keyword>
<evidence type="ECO:0000313" key="4">
    <source>
        <dbReference type="Proteomes" id="UP000806577"/>
    </source>
</evidence>
<name>A0A9Q2F0U7_9GAMM</name>
<dbReference type="InterPro" id="IPR021696">
    <property type="entry name" value="DUF3279"/>
</dbReference>
<dbReference type="Pfam" id="PF11682">
    <property type="entry name" value="Zn_ribbon_11"/>
    <property type="match status" value="1"/>
</dbReference>
<feature type="domain" description="DUF7828" evidence="2">
    <location>
        <begin position="3"/>
        <end position="88"/>
    </location>
</feature>
<reference evidence="3 4" key="1">
    <citation type="journal article" date="2021" name="Int. J. Syst. Evol. Microbiol.">
        <title>&lt;i&gt;Pectobacterium quasiaquaticum&lt;/i&gt; sp. nov., isolated from waterways.</title>
        <authorList>
            <person name="Ben Moussa H."/>
            <person name="Pedron J."/>
            <person name="Bertrand C."/>
            <person name="Hecquet A."/>
            <person name="Barny M.A."/>
        </authorList>
    </citation>
    <scope>NUCLEOTIDE SEQUENCE [LARGE SCALE GENOMIC DNA]</scope>
    <source>
        <strain evidence="3 4">A477-S1-J17</strain>
    </source>
</reference>